<dbReference type="NCBIfam" id="TIGR01525">
    <property type="entry name" value="ATPase-IB_hvy"/>
    <property type="match status" value="1"/>
</dbReference>
<feature type="transmembrane region" description="Helical" evidence="10">
    <location>
        <begin position="99"/>
        <end position="119"/>
    </location>
</feature>
<feature type="transmembrane region" description="Helical" evidence="10">
    <location>
        <begin position="350"/>
        <end position="372"/>
    </location>
</feature>
<dbReference type="Pfam" id="PF00403">
    <property type="entry name" value="HMA"/>
    <property type="match status" value="1"/>
</dbReference>
<organism evidence="12 13">
    <name type="scientific">Rhizosaccharibacter radicis</name>
    <dbReference type="NCBI Taxonomy" id="2782605"/>
    <lineage>
        <taxon>Bacteria</taxon>
        <taxon>Pseudomonadati</taxon>
        <taxon>Pseudomonadota</taxon>
        <taxon>Alphaproteobacteria</taxon>
        <taxon>Acetobacterales</taxon>
        <taxon>Acetobacteraceae</taxon>
        <taxon>Rhizosaccharibacter</taxon>
    </lineage>
</organism>
<evidence type="ECO:0000256" key="10">
    <source>
        <dbReference type="RuleBase" id="RU362081"/>
    </source>
</evidence>
<dbReference type="PANTHER" id="PTHR43520:SF8">
    <property type="entry name" value="P-TYPE CU(+) TRANSPORTER"/>
    <property type="match status" value="1"/>
</dbReference>
<protein>
    <submittedName>
        <fullName evidence="12">Heavy metal translocating P-type ATPase</fullName>
    </submittedName>
</protein>
<dbReference type="SUPFAM" id="SSF56784">
    <property type="entry name" value="HAD-like"/>
    <property type="match status" value="1"/>
</dbReference>
<keyword evidence="7" id="KW-1278">Translocase</keyword>
<feature type="transmembrane region" description="Helical" evidence="10">
    <location>
        <begin position="694"/>
        <end position="712"/>
    </location>
</feature>
<dbReference type="InterPro" id="IPR006121">
    <property type="entry name" value="HMA_dom"/>
</dbReference>
<dbReference type="Pfam" id="PF00702">
    <property type="entry name" value="Hydrolase"/>
    <property type="match status" value="1"/>
</dbReference>
<dbReference type="PRINTS" id="PR00119">
    <property type="entry name" value="CATATPASE"/>
</dbReference>
<dbReference type="SFLD" id="SFLDG00002">
    <property type="entry name" value="C1.7:_P-type_atpase_like"/>
    <property type="match status" value="1"/>
</dbReference>
<dbReference type="SFLD" id="SFLDS00003">
    <property type="entry name" value="Haloacid_Dehalogenase"/>
    <property type="match status" value="1"/>
</dbReference>
<dbReference type="PROSITE" id="PS00154">
    <property type="entry name" value="ATPASE_E1_E2"/>
    <property type="match status" value="1"/>
</dbReference>
<dbReference type="InterPro" id="IPR023214">
    <property type="entry name" value="HAD_sf"/>
</dbReference>
<keyword evidence="9 10" id="KW-0472">Membrane</keyword>
<evidence type="ECO:0000256" key="5">
    <source>
        <dbReference type="ARBA" id="ARBA00022741"/>
    </source>
</evidence>
<dbReference type="EMBL" id="JAMZEJ010000010">
    <property type="protein sequence ID" value="MCQ8242319.1"/>
    <property type="molecule type" value="Genomic_DNA"/>
</dbReference>
<feature type="transmembrane region" description="Helical" evidence="10">
    <location>
        <begin position="165"/>
        <end position="189"/>
    </location>
</feature>
<comment type="similarity">
    <text evidence="2 10">Belongs to the cation transport ATPase (P-type) (TC 3.A.3) family. Type IB subfamily.</text>
</comment>
<feature type="transmembrane region" description="Helical" evidence="10">
    <location>
        <begin position="125"/>
        <end position="144"/>
    </location>
</feature>
<dbReference type="PROSITE" id="PS01229">
    <property type="entry name" value="COF_2"/>
    <property type="match status" value="1"/>
</dbReference>
<dbReference type="PROSITE" id="PS01047">
    <property type="entry name" value="HMA_1"/>
    <property type="match status" value="1"/>
</dbReference>
<dbReference type="Gene3D" id="2.70.150.10">
    <property type="entry name" value="Calcium-transporting ATPase, cytoplasmic transduction domain A"/>
    <property type="match status" value="1"/>
</dbReference>
<dbReference type="Gene3D" id="3.40.50.1000">
    <property type="entry name" value="HAD superfamily/HAD-like"/>
    <property type="match status" value="1"/>
</dbReference>
<reference evidence="12 13" key="1">
    <citation type="submission" date="2022-06" db="EMBL/GenBank/DDBJ databases">
        <title>Rhizosaccharibacter gen. nov. sp. nov. KSS12, endophytic bacteria isolated from sugarcane.</title>
        <authorList>
            <person name="Pitiwittayakul N."/>
        </authorList>
    </citation>
    <scope>NUCLEOTIDE SEQUENCE [LARGE SCALE GENOMIC DNA]</scope>
    <source>
        <strain evidence="12 13">KSS12</strain>
    </source>
</reference>
<evidence type="ECO:0000313" key="13">
    <source>
        <dbReference type="Proteomes" id="UP001524547"/>
    </source>
</evidence>
<dbReference type="SUPFAM" id="SSF81665">
    <property type="entry name" value="Calcium ATPase, transmembrane domain M"/>
    <property type="match status" value="1"/>
</dbReference>
<feature type="domain" description="HMA" evidence="11">
    <location>
        <begin position="6"/>
        <end position="76"/>
    </location>
</feature>
<keyword evidence="4 10" id="KW-0479">Metal-binding</keyword>
<dbReference type="NCBIfam" id="TIGR01494">
    <property type="entry name" value="ATPase_P-type"/>
    <property type="match status" value="1"/>
</dbReference>
<evidence type="ECO:0000256" key="7">
    <source>
        <dbReference type="ARBA" id="ARBA00022967"/>
    </source>
</evidence>
<evidence type="ECO:0000256" key="8">
    <source>
        <dbReference type="ARBA" id="ARBA00022989"/>
    </source>
</evidence>
<dbReference type="SUPFAM" id="SSF81653">
    <property type="entry name" value="Calcium ATPase, transduction domain A"/>
    <property type="match status" value="1"/>
</dbReference>
<dbReference type="InterPro" id="IPR036412">
    <property type="entry name" value="HAD-like_sf"/>
</dbReference>
<dbReference type="Proteomes" id="UP001524547">
    <property type="component" value="Unassembled WGS sequence"/>
</dbReference>
<gene>
    <name evidence="12" type="ORF">NFI88_15915</name>
</gene>
<sequence>MNQQTVPFEFDIEGMHCAACVRRVEKAIARVEGVDGVVVNLATGRGTATPPPGMASDPAWRERIAVSVTGAGFVLHPVRDAAAVTRDETAALRGLRRDLAVAAALTVPVAALAMLLPMVPGGRNGGIAAGSAVAQLVLSGLVLFGPGARFLRLGIPGLLRGTPDMNALVSLGAGSAWGFSLAVLARALIAGAPVPGTYFEAASVVVTLVLAGRLMEARARGQTGTAIRRLAGLRPATALVERSGRAETVPVDALRVGDLVRVRPGERLPADGEVVAGEGWVDQSMVTGEPVPVRRRPGDAVVGGTVNGSAGGFLFRATRVGADTTLAQIVRTVEQAQNSKLPVQAVVDRITGWFVPTVLALALLTLAGWLWAGSGTGTALSAAVAVLIVACPCAMGLATPVAVLVGTGRAAELGILFRDGDALQRLGTARTAAFDKTGTLTEGRPALRRLDVVPGTEGAVLLSRLGALERFSEHPVARAVLAELAAQGLDAAHEVTGFEAVPGLGVAGVVDGHAMLAGTAEWLESRGVDVAPLSAVVAEALANGDSPILVSMDGRAAGSFSVVDRVRPGAAPALRILRDRGVRLAMISGDRREAADRLGRSLGIGDVRAEVMPTNKAAAVAALRREHGGLVAFVGDGINDAPALAEADVGIALGSGTDVAMDSASVVLMTPDLRLLPVAAALSRATMRNIRQNLFWAFGYNVLLIPVAAGALRPAFGIALSPMLSAAAMALSSLFVLGNALRLRGVGRRPDALPDRAEPA</sequence>
<feature type="transmembrane region" description="Helical" evidence="10">
    <location>
        <begin position="718"/>
        <end position="741"/>
    </location>
</feature>
<keyword evidence="13" id="KW-1185">Reference proteome</keyword>
<dbReference type="Gene3D" id="3.40.1110.10">
    <property type="entry name" value="Calcium-transporting ATPase, cytoplasmic domain N"/>
    <property type="match status" value="1"/>
</dbReference>
<dbReference type="PROSITE" id="PS50846">
    <property type="entry name" value="HMA_2"/>
    <property type="match status" value="1"/>
</dbReference>
<comment type="caution">
    <text evidence="12">The sequence shown here is derived from an EMBL/GenBank/DDBJ whole genome shotgun (WGS) entry which is preliminary data.</text>
</comment>
<dbReference type="InterPro" id="IPR044492">
    <property type="entry name" value="P_typ_ATPase_HD_dom"/>
</dbReference>
<name>A0ABT1W158_9PROT</name>
<evidence type="ECO:0000256" key="1">
    <source>
        <dbReference type="ARBA" id="ARBA00004127"/>
    </source>
</evidence>
<feature type="transmembrane region" description="Helical" evidence="10">
    <location>
        <begin position="378"/>
        <end position="405"/>
    </location>
</feature>
<dbReference type="RefSeq" id="WP_422921069.1">
    <property type="nucleotide sequence ID" value="NZ_JAMZEJ010000010.1"/>
</dbReference>
<evidence type="ECO:0000259" key="11">
    <source>
        <dbReference type="PROSITE" id="PS50846"/>
    </source>
</evidence>
<dbReference type="InterPro" id="IPR017969">
    <property type="entry name" value="Heavy-metal-associated_CS"/>
</dbReference>
<accession>A0ABT1W158</accession>
<keyword evidence="8 10" id="KW-1133">Transmembrane helix</keyword>
<evidence type="ECO:0000256" key="2">
    <source>
        <dbReference type="ARBA" id="ARBA00006024"/>
    </source>
</evidence>
<evidence type="ECO:0000256" key="6">
    <source>
        <dbReference type="ARBA" id="ARBA00022840"/>
    </source>
</evidence>
<evidence type="ECO:0000256" key="4">
    <source>
        <dbReference type="ARBA" id="ARBA00022723"/>
    </source>
</evidence>
<keyword evidence="3 10" id="KW-0812">Transmembrane</keyword>
<dbReference type="SUPFAM" id="SSF55008">
    <property type="entry name" value="HMA, heavy metal-associated domain"/>
    <property type="match status" value="1"/>
</dbReference>
<dbReference type="InterPro" id="IPR023298">
    <property type="entry name" value="ATPase_P-typ_TM_dom_sf"/>
</dbReference>
<dbReference type="CDD" id="cd00371">
    <property type="entry name" value="HMA"/>
    <property type="match status" value="1"/>
</dbReference>
<comment type="subcellular location">
    <subcellularLocation>
        <location evidence="10">Cell membrane</location>
    </subcellularLocation>
    <subcellularLocation>
        <location evidence="1">Endomembrane system</location>
        <topology evidence="1">Multi-pass membrane protein</topology>
    </subcellularLocation>
</comment>
<evidence type="ECO:0000256" key="9">
    <source>
        <dbReference type="ARBA" id="ARBA00023136"/>
    </source>
</evidence>
<dbReference type="InterPro" id="IPR036163">
    <property type="entry name" value="HMA_dom_sf"/>
</dbReference>
<keyword evidence="5 10" id="KW-0547">Nucleotide-binding</keyword>
<keyword evidence="6 10" id="KW-0067">ATP-binding</keyword>
<proteinExistence type="inferred from homology"/>
<dbReference type="InterPro" id="IPR008250">
    <property type="entry name" value="ATPase_P-typ_transduc_dom_A_sf"/>
</dbReference>
<dbReference type="PANTHER" id="PTHR43520">
    <property type="entry name" value="ATP7, ISOFORM B"/>
    <property type="match status" value="1"/>
</dbReference>
<dbReference type="Gene3D" id="3.30.70.100">
    <property type="match status" value="1"/>
</dbReference>
<dbReference type="InterPro" id="IPR001757">
    <property type="entry name" value="P_typ_ATPase"/>
</dbReference>
<feature type="transmembrane region" description="Helical" evidence="10">
    <location>
        <begin position="195"/>
        <end position="215"/>
    </location>
</feature>
<dbReference type="NCBIfam" id="TIGR01511">
    <property type="entry name" value="ATPase-IB1_Cu"/>
    <property type="match status" value="1"/>
</dbReference>
<dbReference type="SFLD" id="SFLDF00027">
    <property type="entry name" value="p-type_atpase"/>
    <property type="match status" value="1"/>
</dbReference>
<dbReference type="CDD" id="cd02094">
    <property type="entry name" value="P-type_ATPase_Cu-like"/>
    <property type="match status" value="1"/>
</dbReference>
<dbReference type="Pfam" id="PF00122">
    <property type="entry name" value="E1-E2_ATPase"/>
    <property type="match status" value="1"/>
</dbReference>
<dbReference type="InterPro" id="IPR027256">
    <property type="entry name" value="P-typ_ATPase_IB"/>
</dbReference>
<dbReference type="InterPro" id="IPR023299">
    <property type="entry name" value="ATPase_P-typ_cyto_dom_N"/>
</dbReference>
<evidence type="ECO:0000313" key="12">
    <source>
        <dbReference type="EMBL" id="MCQ8242319.1"/>
    </source>
</evidence>
<dbReference type="InterPro" id="IPR018303">
    <property type="entry name" value="ATPase_P-typ_P_site"/>
</dbReference>
<dbReference type="InterPro" id="IPR059000">
    <property type="entry name" value="ATPase_P-type_domA"/>
</dbReference>
<keyword evidence="10" id="KW-1003">Cell membrane</keyword>
<evidence type="ECO:0000256" key="3">
    <source>
        <dbReference type="ARBA" id="ARBA00022692"/>
    </source>
</evidence>